<dbReference type="EMBL" id="JAOVZO020000003">
    <property type="protein sequence ID" value="MDC8011682.1"/>
    <property type="molecule type" value="Genomic_DNA"/>
</dbReference>
<keyword evidence="3" id="KW-1185">Reference proteome</keyword>
<comment type="subcellular location">
    <subcellularLocation>
        <location evidence="1">Cell inner membrane</location>
        <topology evidence="1">Multi-pass membrane protein</topology>
    </subcellularLocation>
</comment>
<keyword evidence="1" id="KW-0997">Cell inner membrane</keyword>
<dbReference type="GO" id="GO:0043190">
    <property type="term" value="C:ATP-binding cassette (ABC) transporter complex"/>
    <property type="evidence" value="ECO:0007669"/>
    <property type="project" value="InterPro"/>
</dbReference>
<dbReference type="InterPro" id="IPR003453">
    <property type="entry name" value="ABC_MlaE_roteobac"/>
</dbReference>
<dbReference type="GO" id="GO:0005548">
    <property type="term" value="F:phospholipid transporter activity"/>
    <property type="evidence" value="ECO:0007669"/>
    <property type="project" value="TreeGrafter"/>
</dbReference>
<sequence>MVDAAFIDVPDGTARPSIRMDGDWTLANAGRLCAQIERLAAIRSADGALTVDAAGLGAFDTTGALLLGRLLRHGSTRFADHRIDNMSKADLALLDLVFARLDTLAPPAAKHANFVRMVERVGVWIAGLWQRTRELLGFVGAVLATLAKVVVRRRKLRVTATVFHMEQTGLDAVPIVALLTFLVGAVVAFLGATVLRDFGASIYTVELVSYSFLREFGVLLTAILLAGRSGSAFTAQIGSMKSREELDAIAALGLDPIELLVLPRLLALLVMLPALTVIGMFAGLVGGGIVGSMSLDITPSMFVARLHETTSLRHFWVGMSKAPVFAFLIAAVGCLEGFKVQGSAESVGRHTTASVVQAIFLVIVFDALFAMFFMEIHL</sequence>
<dbReference type="InterPro" id="IPR030802">
    <property type="entry name" value="Permease_MalE"/>
</dbReference>
<feature type="transmembrane region" description="Helical" evidence="1">
    <location>
        <begin position="315"/>
        <end position="335"/>
    </location>
</feature>
<organism evidence="2 3">
    <name type="scientific">Tahibacter soli</name>
    <dbReference type="NCBI Taxonomy" id="2983605"/>
    <lineage>
        <taxon>Bacteria</taxon>
        <taxon>Pseudomonadati</taxon>
        <taxon>Pseudomonadota</taxon>
        <taxon>Gammaproteobacteria</taxon>
        <taxon>Lysobacterales</taxon>
        <taxon>Rhodanobacteraceae</taxon>
        <taxon>Tahibacter</taxon>
    </lineage>
</organism>
<dbReference type="Pfam" id="PF02405">
    <property type="entry name" value="MlaE"/>
    <property type="match status" value="1"/>
</dbReference>
<comment type="similarity">
    <text evidence="1">Belongs to the MlaE permease family.</text>
</comment>
<comment type="caution">
    <text evidence="2">The sequence shown here is derived from an EMBL/GenBank/DDBJ whole genome shotgun (WGS) entry which is preliminary data.</text>
</comment>
<dbReference type="AlphaFoldDB" id="A0A9X4BHY8"/>
<evidence type="ECO:0000256" key="1">
    <source>
        <dbReference type="RuleBase" id="RU362044"/>
    </source>
</evidence>
<name>A0A9X4BHY8_9GAMM</name>
<reference evidence="2" key="1">
    <citation type="submission" date="2023-02" db="EMBL/GenBank/DDBJ databases">
        <title>Tahibacter soli sp. nov. isolated from soil.</title>
        <authorList>
            <person name="Baek J.H."/>
            <person name="Lee J.K."/>
            <person name="Choi D.G."/>
            <person name="Jeon C.O."/>
        </authorList>
    </citation>
    <scope>NUCLEOTIDE SEQUENCE</scope>
    <source>
        <strain evidence="2">BL</strain>
    </source>
</reference>
<proteinExistence type="inferred from homology"/>
<keyword evidence="1" id="KW-0812">Transmembrane</keyword>
<dbReference type="RefSeq" id="WP_263542897.1">
    <property type="nucleotide sequence ID" value="NZ_JAOVZO020000003.1"/>
</dbReference>
<dbReference type="NCBIfam" id="TIGR00056">
    <property type="entry name" value="MlaE family lipid ABC transporter permease subunit"/>
    <property type="match status" value="1"/>
</dbReference>
<feature type="transmembrane region" description="Helical" evidence="1">
    <location>
        <begin position="207"/>
        <end position="227"/>
    </location>
</feature>
<keyword evidence="1" id="KW-1003">Cell membrane</keyword>
<keyword evidence="1" id="KW-1133">Transmembrane helix</keyword>
<feature type="transmembrane region" description="Helical" evidence="1">
    <location>
        <begin position="135"/>
        <end position="151"/>
    </location>
</feature>
<evidence type="ECO:0000313" key="3">
    <source>
        <dbReference type="Proteomes" id="UP001139971"/>
    </source>
</evidence>
<keyword evidence="1" id="KW-0472">Membrane</keyword>
<accession>A0A9X4BHY8</accession>
<evidence type="ECO:0000313" key="2">
    <source>
        <dbReference type="EMBL" id="MDC8011682.1"/>
    </source>
</evidence>
<feature type="transmembrane region" description="Helical" evidence="1">
    <location>
        <begin position="265"/>
        <end position="295"/>
    </location>
</feature>
<dbReference type="PANTHER" id="PTHR30188:SF3">
    <property type="entry name" value="ABC TRANSPORTER PERMEASE"/>
    <property type="match status" value="1"/>
</dbReference>
<dbReference type="Proteomes" id="UP001139971">
    <property type="component" value="Unassembled WGS sequence"/>
</dbReference>
<feature type="transmembrane region" description="Helical" evidence="1">
    <location>
        <begin position="355"/>
        <end position="374"/>
    </location>
</feature>
<dbReference type="PANTHER" id="PTHR30188">
    <property type="entry name" value="ABC TRANSPORTER PERMEASE PROTEIN-RELATED"/>
    <property type="match status" value="1"/>
</dbReference>
<feature type="transmembrane region" description="Helical" evidence="1">
    <location>
        <begin position="172"/>
        <end position="195"/>
    </location>
</feature>
<gene>
    <name evidence="2" type="ORF">OD750_003890</name>
</gene>
<protein>
    <submittedName>
        <fullName evidence="2">ABC transporter permease</fullName>
    </submittedName>
</protein>